<dbReference type="Proteomes" id="UP000184000">
    <property type="component" value="Unassembled WGS sequence"/>
</dbReference>
<accession>A0A1M5QFJ1</accession>
<proteinExistence type="predicted"/>
<organism evidence="1 2">
    <name type="scientific">Stutzerimonas xanthomarina DSM 18231</name>
    <dbReference type="NCBI Taxonomy" id="1403346"/>
    <lineage>
        <taxon>Bacteria</taxon>
        <taxon>Pseudomonadati</taxon>
        <taxon>Pseudomonadota</taxon>
        <taxon>Gammaproteobacteria</taxon>
        <taxon>Pseudomonadales</taxon>
        <taxon>Pseudomonadaceae</taxon>
        <taxon>Stutzerimonas</taxon>
    </lineage>
</organism>
<dbReference type="EMBL" id="FQXA01000004">
    <property type="protein sequence ID" value="SHH12822.1"/>
    <property type="molecule type" value="Genomic_DNA"/>
</dbReference>
<reference evidence="1 2" key="1">
    <citation type="submission" date="2016-11" db="EMBL/GenBank/DDBJ databases">
        <authorList>
            <person name="Jaros S."/>
            <person name="Januszkiewicz K."/>
            <person name="Wedrychowicz H."/>
        </authorList>
    </citation>
    <scope>NUCLEOTIDE SEQUENCE [LARGE SCALE GENOMIC DNA]</scope>
    <source>
        <strain evidence="1 2">DSM 18231</strain>
    </source>
</reference>
<evidence type="ECO:0000313" key="1">
    <source>
        <dbReference type="EMBL" id="SHH12822.1"/>
    </source>
</evidence>
<evidence type="ECO:0000313" key="2">
    <source>
        <dbReference type="Proteomes" id="UP000184000"/>
    </source>
</evidence>
<dbReference type="AlphaFoldDB" id="A0A1M5QFJ1"/>
<gene>
    <name evidence="1" type="ORF">SAMN02744645_2595</name>
</gene>
<sequence>MRRYGGMFTVDKNLQSTLQAPNKRQYRAALTHSAGALRTLRPIH</sequence>
<protein>
    <submittedName>
        <fullName evidence="1">Uncharacterized protein</fullName>
    </submittedName>
</protein>
<name>A0A1M5QFJ1_9GAMM</name>